<proteinExistence type="inferred from homology"/>
<dbReference type="GO" id="GO:0015768">
    <property type="term" value="P:maltose transport"/>
    <property type="evidence" value="ECO:0007669"/>
    <property type="project" value="TreeGrafter"/>
</dbReference>
<keyword evidence="3" id="KW-0732">Signal</keyword>
<dbReference type="SUPFAM" id="SSF53850">
    <property type="entry name" value="Periplasmic binding protein-like II"/>
    <property type="match status" value="1"/>
</dbReference>
<evidence type="ECO:0000256" key="3">
    <source>
        <dbReference type="ARBA" id="ARBA00022729"/>
    </source>
</evidence>
<dbReference type="AlphaFoldDB" id="A0A6J6FYI1"/>
<organism evidence="4">
    <name type="scientific">freshwater metagenome</name>
    <dbReference type="NCBI Taxonomy" id="449393"/>
    <lineage>
        <taxon>unclassified sequences</taxon>
        <taxon>metagenomes</taxon>
        <taxon>ecological metagenomes</taxon>
    </lineage>
</organism>
<dbReference type="Gene3D" id="3.40.190.10">
    <property type="entry name" value="Periplasmic binding protein-like II"/>
    <property type="match status" value="2"/>
</dbReference>
<evidence type="ECO:0000256" key="1">
    <source>
        <dbReference type="ARBA" id="ARBA00008520"/>
    </source>
</evidence>
<dbReference type="PANTHER" id="PTHR30061:SF50">
    <property type="entry name" value="MALTOSE_MALTODEXTRIN-BINDING PERIPLASMIC PROTEIN"/>
    <property type="match status" value="1"/>
</dbReference>
<dbReference type="EMBL" id="CAEZUB010000071">
    <property type="protein sequence ID" value="CAB4591993.1"/>
    <property type="molecule type" value="Genomic_DNA"/>
</dbReference>
<sequence length="410" mass="43101">MILRKRSLAITLVAAIAATGMIVAPSNAATSAAKIVTIWSGAASAKDDEQTPIIAAWAKTQGITVNVVYKKDTRAEFIKAVPEGKGPDLMVGAHDWTGTLVGSGTVAPIVTGSLASQFSKDMLSGFTIGGKLYGMPIFTENIALIWNKRDGKDPKGLTVADLIASKPGLAMPIQKAALNGDPYHMSAFASSFGLNLYTRDNSGWTKKLGYGLSGSDAYAAWLVANGPKIIGTDGWDKSACHIQSGGYAISGPWMYNHVQDTISGCASKPLTKDQVGIAVIPSVGGKTVHQFSGVYGYWQSVKVARQANAINVGRVLRYVGSPEFQLAYQAKANNIPANKVAASQVKDVNLAAFAAAGSTAYPMPAWVFQDTVWAKLGQAEKALYEGTYTGDAGDFLRKAVAALQTTIDAA</sequence>
<comment type="similarity">
    <text evidence="1">Belongs to the bacterial solute-binding protein 1 family.</text>
</comment>
<evidence type="ECO:0000256" key="2">
    <source>
        <dbReference type="ARBA" id="ARBA00022448"/>
    </source>
</evidence>
<protein>
    <submittedName>
        <fullName evidence="4">Unannotated protein</fullName>
    </submittedName>
</protein>
<dbReference type="GO" id="GO:0042956">
    <property type="term" value="P:maltodextrin transmembrane transport"/>
    <property type="evidence" value="ECO:0007669"/>
    <property type="project" value="TreeGrafter"/>
</dbReference>
<reference evidence="4" key="1">
    <citation type="submission" date="2020-05" db="EMBL/GenBank/DDBJ databases">
        <authorList>
            <person name="Chiriac C."/>
            <person name="Salcher M."/>
            <person name="Ghai R."/>
            <person name="Kavagutti S V."/>
        </authorList>
    </citation>
    <scope>NUCLEOTIDE SEQUENCE</scope>
</reference>
<keyword evidence="2" id="KW-0813">Transport</keyword>
<dbReference type="PANTHER" id="PTHR30061">
    <property type="entry name" value="MALTOSE-BINDING PERIPLASMIC PROTEIN"/>
    <property type="match status" value="1"/>
</dbReference>
<name>A0A6J6FYI1_9ZZZZ</name>
<accession>A0A6J6FYI1</accession>
<dbReference type="GO" id="GO:0055052">
    <property type="term" value="C:ATP-binding cassette (ABC) transporter complex, substrate-binding subunit-containing"/>
    <property type="evidence" value="ECO:0007669"/>
    <property type="project" value="TreeGrafter"/>
</dbReference>
<dbReference type="GO" id="GO:1901982">
    <property type="term" value="F:maltose binding"/>
    <property type="evidence" value="ECO:0007669"/>
    <property type="project" value="TreeGrafter"/>
</dbReference>
<evidence type="ECO:0000313" key="4">
    <source>
        <dbReference type="EMBL" id="CAB4591993.1"/>
    </source>
</evidence>
<gene>
    <name evidence="4" type="ORF">UFOPK1775_00683</name>
</gene>